<evidence type="ECO:0000259" key="6">
    <source>
        <dbReference type="PROSITE" id="PS51747"/>
    </source>
</evidence>
<name>A0A383VKS6_TETOB</name>
<dbReference type="InterPro" id="IPR002125">
    <property type="entry name" value="CMP_dCMP_dom"/>
</dbReference>
<accession>A0A383VKS6</accession>
<dbReference type="GO" id="GO:0050661">
    <property type="term" value="F:NADP binding"/>
    <property type="evidence" value="ECO:0007669"/>
    <property type="project" value="InterPro"/>
</dbReference>
<dbReference type="Gene3D" id="3.40.430.10">
    <property type="entry name" value="Dihydrofolate Reductase, subunit A"/>
    <property type="match status" value="1"/>
</dbReference>
<dbReference type="InterPro" id="IPR002734">
    <property type="entry name" value="RibDG_C"/>
</dbReference>
<dbReference type="CDD" id="cd15457">
    <property type="entry name" value="NADAR"/>
    <property type="match status" value="1"/>
</dbReference>
<dbReference type="InterPro" id="IPR004794">
    <property type="entry name" value="Eubact_RibD"/>
</dbReference>
<dbReference type="Gene3D" id="1.10.357.40">
    <property type="entry name" value="YbiA-like"/>
    <property type="match status" value="1"/>
</dbReference>
<dbReference type="PANTHER" id="PTHR38011:SF7">
    <property type="entry name" value="2,5-DIAMINO-6-RIBOSYLAMINO-4(3H)-PYRIMIDINONE 5'-PHOSPHATE REDUCTASE"/>
    <property type="match status" value="1"/>
</dbReference>
<dbReference type="SUPFAM" id="SSF53597">
    <property type="entry name" value="Dihydrofolate reductase-like"/>
    <property type="match status" value="1"/>
</dbReference>
<dbReference type="STRING" id="3088.A0A383VKS6"/>
<protein>
    <recommendedName>
        <fullName evidence="2">5-amino-6-(5-phosphoribosylamino)uracil reductase</fullName>
        <ecNumber evidence="2">1.1.1.193</ecNumber>
    </recommendedName>
</protein>
<feature type="domain" description="CMP/dCMP-type deaminase" evidence="6">
    <location>
        <begin position="48"/>
        <end position="161"/>
    </location>
</feature>
<evidence type="ECO:0000313" key="7">
    <source>
        <dbReference type="EMBL" id="SZX66137.1"/>
    </source>
</evidence>
<evidence type="ECO:0000256" key="4">
    <source>
        <dbReference type="ARBA" id="ARBA00023002"/>
    </source>
</evidence>
<comment type="pathway">
    <text evidence="1">Cofactor biosynthesis; riboflavin biosynthesis; 5-amino-6-(D-ribitylamino)uracil from GTP: step 3/4.</text>
</comment>
<organism evidence="7 8">
    <name type="scientific">Tetradesmus obliquus</name>
    <name type="common">Green alga</name>
    <name type="synonym">Acutodesmus obliquus</name>
    <dbReference type="NCBI Taxonomy" id="3088"/>
    <lineage>
        <taxon>Eukaryota</taxon>
        <taxon>Viridiplantae</taxon>
        <taxon>Chlorophyta</taxon>
        <taxon>core chlorophytes</taxon>
        <taxon>Chlorophyceae</taxon>
        <taxon>CS clade</taxon>
        <taxon>Sphaeropleales</taxon>
        <taxon>Scenedesmaceae</taxon>
        <taxon>Tetradesmus</taxon>
    </lineage>
</organism>
<dbReference type="SUPFAM" id="SSF143990">
    <property type="entry name" value="YbiA-like"/>
    <property type="match status" value="2"/>
</dbReference>
<dbReference type="NCBIfam" id="TIGR02464">
    <property type="entry name" value="ribofla_fusion"/>
    <property type="match status" value="1"/>
</dbReference>
<evidence type="ECO:0000256" key="2">
    <source>
        <dbReference type="ARBA" id="ARBA00013173"/>
    </source>
</evidence>
<keyword evidence="8" id="KW-1185">Reference proteome</keyword>
<dbReference type="InterPro" id="IPR012816">
    <property type="entry name" value="NADAR"/>
</dbReference>
<dbReference type="InterPro" id="IPR024072">
    <property type="entry name" value="DHFR-like_dom_sf"/>
</dbReference>
<dbReference type="PANTHER" id="PTHR38011">
    <property type="entry name" value="DIHYDROFOLATE REDUCTASE FAMILY PROTEIN (AFU_ORTHOLOGUE AFUA_8G06820)"/>
    <property type="match status" value="1"/>
</dbReference>
<dbReference type="NCBIfam" id="TIGR00326">
    <property type="entry name" value="eubact_ribD"/>
    <property type="match status" value="1"/>
</dbReference>
<dbReference type="EMBL" id="FNXT01000687">
    <property type="protein sequence ID" value="SZX66137.1"/>
    <property type="molecule type" value="Genomic_DNA"/>
</dbReference>
<evidence type="ECO:0000313" key="8">
    <source>
        <dbReference type="Proteomes" id="UP000256970"/>
    </source>
</evidence>
<dbReference type="GO" id="GO:0009231">
    <property type="term" value="P:riboflavin biosynthetic process"/>
    <property type="evidence" value="ECO:0007669"/>
    <property type="project" value="UniProtKB-UniPathway"/>
</dbReference>
<evidence type="ECO:0000256" key="1">
    <source>
        <dbReference type="ARBA" id="ARBA00004910"/>
    </source>
</evidence>
<gene>
    <name evidence="7" type="ORF">BQ4739_LOCUS6577</name>
</gene>
<keyword evidence="3" id="KW-0521">NADP</keyword>
<dbReference type="UniPathway" id="UPA00275">
    <property type="reaction ID" value="UER00402"/>
</dbReference>
<dbReference type="GO" id="GO:0008835">
    <property type="term" value="F:diaminohydroxyphosphoribosylaminopyrimidine deaminase activity"/>
    <property type="evidence" value="ECO:0007669"/>
    <property type="project" value="InterPro"/>
</dbReference>
<evidence type="ECO:0000256" key="3">
    <source>
        <dbReference type="ARBA" id="ARBA00022857"/>
    </source>
</evidence>
<dbReference type="InterPro" id="IPR037238">
    <property type="entry name" value="YbiA-like_sf"/>
</dbReference>
<dbReference type="Gene3D" id="3.40.140.10">
    <property type="entry name" value="Cytidine Deaminase, domain 2"/>
    <property type="match status" value="1"/>
</dbReference>
<dbReference type="Proteomes" id="UP000256970">
    <property type="component" value="Unassembled WGS sequence"/>
</dbReference>
<reference evidence="7 8" key="1">
    <citation type="submission" date="2016-10" db="EMBL/GenBank/DDBJ databases">
        <authorList>
            <person name="Cai Z."/>
        </authorList>
    </citation>
    <scope>NUCLEOTIDE SEQUENCE [LARGE SCALE GENOMIC DNA]</scope>
</reference>
<dbReference type="GO" id="GO:0008703">
    <property type="term" value="F:5-amino-6-(5-phosphoribosylamino)uracil reductase activity"/>
    <property type="evidence" value="ECO:0007669"/>
    <property type="project" value="UniProtKB-EC"/>
</dbReference>
<dbReference type="PROSITE" id="PS51747">
    <property type="entry name" value="CYT_DCMP_DEAMINASES_2"/>
    <property type="match status" value="1"/>
</dbReference>
<dbReference type="Pfam" id="PF08719">
    <property type="entry name" value="NADAR"/>
    <property type="match status" value="2"/>
</dbReference>
<proteinExistence type="predicted"/>
<sequence>MQRGLHTRGGPAAAASRGRPCFFRHNAGLQKLRSRAALRDTPAPVSGDDLSRLVEAAELSQSLQGVTAPHPNAACILVSASGKAVGSACHRAQGTTPSEVLAVQQAGEAARGATAYLNLETGDCHGDESAVAALVGAGVSRVVVGLRHPLAHLRNKAISAYAAAGLDVSVLGQALLHPSTDQETAESALRACLTANEPLLHRAVLKKPLSVLKYAMTLDGKIATAAGHSAWVSSPQSRAVVFEQRAASDAVVVGGNTVRRDNPRLTTRREGGHLPVRVVMSRTLDLPHHANLWDTQAAPTIVMTQRGARQGFQAHLRSRGVEVVEFDFLTPECVADYCYERGFLQVFWECGGTLAAPAISSGVVHKVLAFVAPKIIGGARAPTPVGELGNVEMSQAVNLLESEWKQVGPDLMMTGYLPSSGGLSALEQALSFPGGRAAAAAAAGMGSTQQQQQQQLLQEQHSGALLLQEQQQQQQRNRADSQRIISFYKAWDEWGSLSNFSPHPIRMPVGVFGSSSSSSSSGSSSSSWREYASVEHFYQSQKFAGVDHLDAAALVESISAALSPEEAAQLGRRVERERPELVRRDWADAKRTVMRAALQAKFSSHAGPRAMLLSTAGTRSSSSSSSGSSVLESGAWGGLGGEGGAVLVESSPHDRYWGQGYDRSGQNHLGQLLMQVRADLLEKQQQQRQGQQQQQQQHHAVNGLITSAAAAAAVAAAAAAAAAAGVALPSLCRPHLPVAAAASRVGSAS</sequence>
<dbReference type="NCBIfam" id="TIGR00227">
    <property type="entry name" value="ribD_Cterm"/>
    <property type="match status" value="1"/>
</dbReference>
<dbReference type="SUPFAM" id="SSF53927">
    <property type="entry name" value="Cytidine deaminase-like"/>
    <property type="match status" value="1"/>
</dbReference>
<dbReference type="AlphaFoldDB" id="A0A383VKS6"/>
<dbReference type="InterPro" id="IPR011549">
    <property type="entry name" value="RibD_C"/>
</dbReference>
<dbReference type="EC" id="1.1.1.193" evidence="2"/>
<evidence type="ECO:0000256" key="5">
    <source>
        <dbReference type="ARBA" id="ARBA00023268"/>
    </source>
</evidence>
<dbReference type="InterPro" id="IPR016193">
    <property type="entry name" value="Cytidine_deaminase-like"/>
</dbReference>
<dbReference type="Pfam" id="PF01872">
    <property type="entry name" value="RibD_C"/>
    <property type="match status" value="1"/>
</dbReference>
<dbReference type="InterPro" id="IPR050765">
    <property type="entry name" value="Riboflavin_Biosynth_HTPR"/>
</dbReference>
<keyword evidence="5" id="KW-0511">Multifunctional enzyme</keyword>
<keyword evidence="4" id="KW-0560">Oxidoreductase</keyword>